<evidence type="ECO:0000313" key="1">
    <source>
        <dbReference type="EMBL" id="CAH2236723.1"/>
    </source>
</evidence>
<dbReference type="AlphaFoldDB" id="A0A8S4RKZ3"/>
<comment type="caution">
    <text evidence="1">The sequence shown here is derived from an EMBL/GenBank/DDBJ whole genome shotgun (WGS) entry which is preliminary data.</text>
</comment>
<accession>A0A8S4RKZ3</accession>
<name>A0A8S4RKZ3_9NEOP</name>
<proteinExistence type="predicted"/>
<keyword evidence="2" id="KW-1185">Reference proteome</keyword>
<dbReference type="EMBL" id="CAKXAJ010025218">
    <property type="protein sequence ID" value="CAH2236723.1"/>
    <property type="molecule type" value="Genomic_DNA"/>
</dbReference>
<protein>
    <submittedName>
        <fullName evidence="1">Jg16963 protein</fullName>
    </submittedName>
</protein>
<gene>
    <name evidence="1" type="primary">jg16963</name>
    <name evidence="1" type="ORF">PAEG_LOCUS14075</name>
</gene>
<organism evidence="1 2">
    <name type="scientific">Pararge aegeria aegeria</name>
    <dbReference type="NCBI Taxonomy" id="348720"/>
    <lineage>
        <taxon>Eukaryota</taxon>
        <taxon>Metazoa</taxon>
        <taxon>Ecdysozoa</taxon>
        <taxon>Arthropoda</taxon>
        <taxon>Hexapoda</taxon>
        <taxon>Insecta</taxon>
        <taxon>Pterygota</taxon>
        <taxon>Neoptera</taxon>
        <taxon>Endopterygota</taxon>
        <taxon>Lepidoptera</taxon>
        <taxon>Glossata</taxon>
        <taxon>Ditrysia</taxon>
        <taxon>Papilionoidea</taxon>
        <taxon>Nymphalidae</taxon>
        <taxon>Satyrinae</taxon>
        <taxon>Satyrini</taxon>
        <taxon>Parargina</taxon>
        <taxon>Pararge</taxon>
    </lineage>
</organism>
<reference evidence="1" key="1">
    <citation type="submission" date="2022-03" db="EMBL/GenBank/DDBJ databases">
        <authorList>
            <person name="Lindestad O."/>
        </authorList>
    </citation>
    <scope>NUCLEOTIDE SEQUENCE</scope>
</reference>
<sequence>MVGAPDVVKPSEKVEAYSPHLNGNLIFTISDTEKHSCSSQNHFPVLGIEPTALDSESRAAAHCDDMI</sequence>
<dbReference type="Proteomes" id="UP000838756">
    <property type="component" value="Unassembled WGS sequence"/>
</dbReference>
<dbReference type="OrthoDB" id="6983752at2759"/>
<evidence type="ECO:0000313" key="2">
    <source>
        <dbReference type="Proteomes" id="UP000838756"/>
    </source>
</evidence>